<gene>
    <name evidence="1" type="ORF">AF72_08050</name>
</gene>
<dbReference type="AlphaFoldDB" id="Z9JJL8"/>
<sequence>MVPPQELTPEEGGYLQQLGWFQQEEGAYMHIQGTKPWMPGTTLNDAPVGLAGWIVEKFPVWSDCDGDVEPRRDPLVLDLGGDGIEMVGAGMITTASNTPAAG</sequence>
<proteinExistence type="predicted"/>
<dbReference type="PATRIC" id="fig|1444770.3.peg.1907"/>
<dbReference type="STRING" id="1444770.AF72_08050"/>
<evidence type="ECO:0000313" key="2">
    <source>
        <dbReference type="Proteomes" id="UP000020406"/>
    </source>
</evidence>
<dbReference type="SUPFAM" id="SSF53474">
    <property type="entry name" value="alpha/beta-Hydrolases"/>
    <property type="match status" value="1"/>
</dbReference>
<accession>Z9JJL8</accession>
<dbReference type="EMBL" id="JDSQ01000012">
    <property type="protein sequence ID" value="EWS77952.1"/>
    <property type="molecule type" value="Genomic_DNA"/>
</dbReference>
<dbReference type="eggNOG" id="COG0596">
    <property type="taxonomic scope" value="Bacteria"/>
</dbReference>
<evidence type="ECO:0000313" key="1">
    <source>
        <dbReference type="EMBL" id="EWS77952.1"/>
    </source>
</evidence>
<dbReference type="Gene3D" id="3.40.50.1820">
    <property type="entry name" value="alpha/beta hydrolase"/>
    <property type="match status" value="1"/>
</dbReference>
<protein>
    <submittedName>
        <fullName evidence="1">Uncharacterized protein</fullName>
    </submittedName>
</protein>
<organism evidence="1 2">
    <name type="scientific">Xylella taiwanensis</name>
    <dbReference type="NCBI Taxonomy" id="1444770"/>
    <lineage>
        <taxon>Bacteria</taxon>
        <taxon>Pseudomonadati</taxon>
        <taxon>Pseudomonadota</taxon>
        <taxon>Gammaproteobacteria</taxon>
        <taxon>Lysobacterales</taxon>
        <taxon>Lysobacteraceae</taxon>
        <taxon>Xylella</taxon>
    </lineage>
</organism>
<reference evidence="1 2" key="1">
    <citation type="journal article" date="2014" name="Genome Announc.">
        <title>Draft Genome Sequence of Xylella fastidiosa Pear Leaf Scorch Strain in Taiwan.</title>
        <authorList>
            <person name="Su C.C."/>
            <person name="Deng W.L."/>
            <person name="Jan F.J."/>
            <person name="Chang C.J."/>
            <person name="Huang H."/>
            <person name="Chen J."/>
        </authorList>
    </citation>
    <scope>NUCLEOTIDE SEQUENCE [LARGE SCALE GENOMIC DNA]</scope>
    <source>
        <strain evidence="1 2">PLS229</strain>
    </source>
</reference>
<dbReference type="Proteomes" id="UP000020406">
    <property type="component" value="Unassembled WGS sequence"/>
</dbReference>
<name>Z9JJL8_9GAMM</name>
<comment type="caution">
    <text evidence="1">The sequence shown here is derived from an EMBL/GenBank/DDBJ whole genome shotgun (WGS) entry which is preliminary data.</text>
</comment>
<dbReference type="InterPro" id="IPR029058">
    <property type="entry name" value="AB_hydrolase_fold"/>
</dbReference>